<dbReference type="Pfam" id="PF14322">
    <property type="entry name" value="SusD-like_3"/>
    <property type="match status" value="1"/>
</dbReference>
<reference evidence="9" key="1">
    <citation type="journal article" date="2019" name="Int. J. Syst. Evol. Microbiol.">
        <title>The Global Catalogue of Microorganisms (GCM) 10K type strain sequencing project: providing services to taxonomists for standard genome sequencing and annotation.</title>
        <authorList>
            <consortium name="The Broad Institute Genomics Platform"/>
            <consortium name="The Broad Institute Genome Sequencing Center for Infectious Disease"/>
            <person name="Wu L."/>
            <person name="Ma J."/>
        </authorList>
    </citation>
    <scope>NUCLEOTIDE SEQUENCE [LARGE SCALE GENOMIC DNA]</scope>
    <source>
        <strain evidence="9">JCM 17927</strain>
    </source>
</reference>
<evidence type="ECO:0000256" key="3">
    <source>
        <dbReference type="ARBA" id="ARBA00022729"/>
    </source>
</evidence>
<evidence type="ECO:0000313" key="9">
    <source>
        <dbReference type="Proteomes" id="UP001501175"/>
    </source>
</evidence>
<sequence>MKDTYFSCGLWPYLSRLLWGALLLMSTSCEDILEEETKSLAVETFYNTKAEVEAAVNAIYTPLRSSNTSGMGVYIAVLEAHIDYAYGRGSYTVLNNFQGLDNVNVSRTAGAWEGFYLSIRNANLVIKNAPNGKAVSKADIARYVAEAKFLRAFNYFHLVRNWGAVPLRTEQNMTEINAKRNPVAEVYELIVADLKEAEANLSDQVPQSGRPSKWAAKTVLADVYLQLEKFAEARDKAKEVMDLKRFALVPVASTDDFQKIFGPAVITTPEEIFYLKYSHQTGQGNLWPWLTNHPGTRLHGGGGVYGHHSDTSNPLYQKWDNKDLRKGLWYPYNIGIGTTSLLNKKFIDPDAIGGSGAANDAPWYRYADLLLIYAEAAGRTANGPTAEAMEALNQVHRRAYGLNPTTPSAIDFKPADYNAATFLDLIIKERGYEFQYEGKRWLELKRTDKAQELIMATKGKTIAEKAYLWPIAVSELGYNKAIDPVKDQNPGY</sequence>
<keyword evidence="3" id="KW-0732">Signal</keyword>
<comment type="caution">
    <text evidence="8">The sequence shown here is derived from an EMBL/GenBank/DDBJ whole genome shotgun (WGS) entry which is preliminary data.</text>
</comment>
<evidence type="ECO:0000256" key="1">
    <source>
        <dbReference type="ARBA" id="ARBA00004442"/>
    </source>
</evidence>
<dbReference type="EMBL" id="BAABHD010000022">
    <property type="protein sequence ID" value="GAA4453182.1"/>
    <property type="molecule type" value="Genomic_DNA"/>
</dbReference>
<dbReference type="CDD" id="cd08977">
    <property type="entry name" value="SusD"/>
    <property type="match status" value="1"/>
</dbReference>
<feature type="domain" description="RagB/SusD" evidence="6">
    <location>
        <begin position="338"/>
        <end position="479"/>
    </location>
</feature>
<gene>
    <name evidence="8" type="ORF">GCM10023189_17870</name>
</gene>
<dbReference type="InterPro" id="IPR011990">
    <property type="entry name" value="TPR-like_helical_dom_sf"/>
</dbReference>
<dbReference type="PROSITE" id="PS51257">
    <property type="entry name" value="PROKAR_LIPOPROTEIN"/>
    <property type="match status" value="1"/>
</dbReference>
<dbReference type="RefSeq" id="WP_345242668.1">
    <property type="nucleotide sequence ID" value="NZ_BAABHD010000022.1"/>
</dbReference>
<keyword evidence="9" id="KW-1185">Reference proteome</keyword>
<evidence type="ECO:0000256" key="4">
    <source>
        <dbReference type="ARBA" id="ARBA00023136"/>
    </source>
</evidence>
<dbReference type="SUPFAM" id="SSF48452">
    <property type="entry name" value="TPR-like"/>
    <property type="match status" value="1"/>
</dbReference>
<accession>A0ABP8MPC3</accession>
<dbReference type="InterPro" id="IPR033985">
    <property type="entry name" value="SusD-like_N"/>
</dbReference>
<evidence type="ECO:0000256" key="2">
    <source>
        <dbReference type="ARBA" id="ARBA00006275"/>
    </source>
</evidence>
<keyword evidence="5" id="KW-0998">Cell outer membrane</keyword>
<evidence type="ECO:0000256" key="5">
    <source>
        <dbReference type="ARBA" id="ARBA00023237"/>
    </source>
</evidence>
<evidence type="ECO:0000313" key="8">
    <source>
        <dbReference type="EMBL" id="GAA4453182.1"/>
    </source>
</evidence>
<dbReference type="InterPro" id="IPR012944">
    <property type="entry name" value="SusD_RagB_dom"/>
</dbReference>
<organism evidence="8 9">
    <name type="scientific">Nibrella saemangeumensis</name>
    <dbReference type="NCBI Taxonomy" id="1084526"/>
    <lineage>
        <taxon>Bacteria</taxon>
        <taxon>Pseudomonadati</taxon>
        <taxon>Bacteroidota</taxon>
        <taxon>Cytophagia</taxon>
        <taxon>Cytophagales</taxon>
        <taxon>Spirosomataceae</taxon>
        <taxon>Nibrella</taxon>
    </lineage>
</organism>
<dbReference type="Proteomes" id="UP001501175">
    <property type="component" value="Unassembled WGS sequence"/>
</dbReference>
<feature type="domain" description="SusD-like N-terminal" evidence="7">
    <location>
        <begin position="92"/>
        <end position="225"/>
    </location>
</feature>
<proteinExistence type="inferred from homology"/>
<keyword evidence="4" id="KW-0472">Membrane</keyword>
<evidence type="ECO:0000259" key="6">
    <source>
        <dbReference type="Pfam" id="PF07980"/>
    </source>
</evidence>
<protein>
    <submittedName>
        <fullName evidence="8">RagB/SusD family nutrient uptake outer membrane protein</fullName>
    </submittedName>
</protein>
<evidence type="ECO:0000259" key="7">
    <source>
        <dbReference type="Pfam" id="PF14322"/>
    </source>
</evidence>
<comment type="subcellular location">
    <subcellularLocation>
        <location evidence="1">Cell outer membrane</location>
    </subcellularLocation>
</comment>
<dbReference type="Gene3D" id="1.25.40.390">
    <property type="match status" value="1"/>
</dbReference>
<name>A0ABP8MPC3_9BACT</name>
<dbReference type="Pfam" id="PF07980">
    <property type="entry name" value="SusD_RagB"/>
    <property type="match status" value="1"/>
</dbReference>
<comment type="similarity">
    <text evidence="2">Belongs to the SusD family.</text>
</comment>